<keyword evidence="3" id="KW-1185">Reference proteome</keyword>
<proteinExistence type="predicted"/>
<feature type="compositionally biased region" description="Low complexity" evidence="1">
    <location>
        <begin position="59"/>
        <end position="70"/>
    </location>
</feature>
<feature type="compositionally biased region" description="Basic and acidic residues" evidence="1">
    <location>
        <begin position="1"/>
        <end position="39"/>
    </location>
</feature>
<feature type="compositionally biased region" description="Basic and acidic residues" evidence="1">
    <location>
        <begin position="46"/>
        <end position="58"/>
    </location>
</feature>
<dbReference type="EMBL" id="AP027731">
    <property type="protein sequence ID" value="BDZ47089.1"/>
    <property type="molecule type" value="Genomic_DNA"/>
</dbReference>
<protein>
    <submittedName>
        <fullName evidence="2">Uncharacterized protein</fullName>
    </submittedName>
</protein>
<accession>A0ABN6XPZ0</accession>
<feature type="region of interest" description="Disordered" evidence="1">
    <location>
        <begin position="1"/>
        <end position="93"/>
    </location>
</feature>
<gene>
    <name evidence="2" type="ORF">GCM10025866_29980</name>
</gene>
<reference evidence="3" key="1">
    <citation type="journal article" date="2019" name="Int. J. Syst. Evol. Microbiol.">
        <title>The Global Catalogue of Microorganisms (GCM) 10K type strain sequencing project: providing services to taxonomists for standard genome sequencing and annotation.</title>
        <authorList>
            <consortium name="The Broad Institute Genomics Platform"/>
            <consortium name="The Broad Institute Genome Sequencing Center for Infectious Disease"/>
            <person name="Wu L."/>
            <person name="Ma J."/>
        </authorList>
    </citation>
    <scope>NUCLEOTIDE SEQUENCE [LARGE SCALE GENOMIC DNA]</scope>
    <source>
        <strain evidence="3">NBRC 108725</strain>
    </source>
</reference>
<name>A0ABN6XPZ0_9MICO</name>
<evidence type="ECO:0000256" key="1">
    <source>
        <dbReference type="SAM" id="MobiDB-lite"/>
    </source>
</evidence>
<evidence type="ECO:0000313" key="3">
    <source>
        <dbReference type="Proteomes" id="UP001321498"/>
    </source>
</evidence>
<organism evidence="2 3">
    <name type="scientific">Naasia aerilata</name>
    <dbReference type="NCBI Taxonomy" id="1162966"/>
    <lineage>
        <taxon>Bacteria</taxon>
        <taxon>Bacillati</taxon>
        <taxon>Actinomycetota</taxon>
        <taxon>Actinomycetes</taxon>
        <taxon>Micrococcales</taxon>
        <taxon>Microbacteriaceae</taxon>
        <taxon>Naasia</taxon>
    </lineage>
</organism>
<dbReference type="RefSeq" id="WP_286277037.1">
    <property type="nucleotide sequence ID" value="NZ_AP027731.1"/>
</dbReference>
<sequence>MAERHTPPPPDHEDKPVAHDSAARIGERLTGKADPKDPDGLLTLDDVDKVKGTEDRVAGDSTAGESAAGAAPGGVPTGRVVGGDAPTLGGGRI</sequence>
<evidence type="ECO:0000313" key="2">
    <source>
        <dbReference type="EMBL" id="BDZ47089.1"/>
    </source>
</evidence>
<dbReference type="Proteomes" id="UP001321498">
    <property type="component" value="Chromosome"/>
</dbReference>